<feature type="domain" description="DUF3828" evidence="1">
    <location>
        <begin position="169"/>
        <end position="278"/>
    </location>
</feature>
<organism evidence="2">
    <name type="scientific">Xenorhabdus szentirmaii</name>
    <dbReference type="NCBI Taxonomy" id="290112"/>
    <lineage>
        <taxon>Bacteria</taxon>
        <taxon>Pseudomonadati</taxon>
        <taxon>Pseudomonadota</taxon>
        <taxon>Gammaproteobacteria</taxon>
        <taxon>Enterobacterales</taxon>
        <taxon>Morganellaceae</taxon>
        <taxon>Xenorhabdus</taxon>
    </lineage>
</organism>
<evidence type="ECO:0000313" key="2">
    <source>
        <dbReference type="EMBL" id="MBD2801902.1"/>
    </source>
</evidence>
<gene>
    <name evidence="2" type="ORF">ID854_16030</name>
</gene>
<evidence type="ECO:0000259" key="1">
    <source>
        <dbReference type="Pfam" id="PF12883"/>
    </source>
</evidence>
<feature type="domain" description="DUF3828" evidence="1">
    <location>
        <begin position="34"/>
        <end position="160"/>
    </location>
</feature>
<reference evidence="2" key="2">
    <citation type="journal article" date="2024" name="Toxins">
        <title>Genome Sequence Analysis of Native Xenorhabdus Strains Isolated from Entomopathogenic Nematodes in Argentina.</title>
        <authorList>
            <person name="Palma L."/>
            <person name="Frizzo L."/>
            <person name="Kaiser S."/>
            <person name="Berry C."/>
            <person name="Caballero P."/>
            <person name="Bode H.B."/>
            <person name="Del Valle E.E."/>
        </authorList>
    </citation>
    <scope>NUCLEOTIDE SEQUENCE</scope>
    <source>
        <strain evidence="2">M</strain>
    </source>
</reference>
<dbReference type="Gene3D" id="3.10.450.50">
    <property type="match status" value="2"/>
</dbReference>
<dbReference type="RefSeq" id="WP_323869434.1">
    <property type="nucleotide sequence ID" value="NZ_JACXBF010000414.1"/>
</dbReference>
<name>A0AAW3YYN9_9GAMM</name>
<dbReference type="Proteomes" id="UP001193920">
    <property type="component" value="Unassembled WGS sequence"/>
</dbReference>
<dbReference type="EMBL" id="JACXBF010000414">
    <property type="protein sequence ID" value="MBD2801902.1"/>
    <property type="molecule type" value="Genomic_DNA"/>
</dbReference>
<protein>
    <submittedName>
        <fullName evidence="2">DUF3828 domain-containing protein</fullName>
    </submittedName>
</protein>
<dbReference type="InterPro" id="IPR024289">
    <property type="entry name" value="DUF3828"/>
</dbReference>
<sequence length="437" mass="50775">MRRLLLLGQFFYFMAFMFICIPINVYANTEHLSPEQVTKEFYTLYIKEFLSMEHKHSMEVLNEAKESISEELIVQIKAVYDCHSEGEMGECAVEGVFSDSDYFTRSQDAPDEWADVTVETVNKVDDFAELAVILGRGTEYEYRLPVLLEKRSGQWKIILVSRHQPQSAEQIAEVFYIWYMKALYAHKDPYASDYQTMMKKYVSPKLINQLDEMVDKDYFIKAQDYLDDWRHTTIIAIDESDNRVTANAYIAGLQEKPYNLSVELEKESSQWKIVSVSSLKLNYPTTSYGHIINSPIILNEYHDCVYLTRTNKEGAPLSLIFNDGKREEQVDRYSVNGSDPEIKGFFSMNIAGMRNAFVIVSWKHKHDALKIDGESYEVHAYYYKDDALHKNNDISNDPNLSGLEGVFNDELSVFKYKTVAEVMEYVNKKYNNKHISF</sequence>
<comment type="caution">
    <text evidence="2">The sequence shown here is derived from an EMBL/GenBank/DDBJ whole genome shotgun (WGS) entry which is preliminary data.</text>
</comment>
<dbReference type="AlphaFoldDB" id="A0AAW3YYN9"/>
<accession>A0AAW3YYN9</accession>
<reference evidence="2" key="1">
    <citation type="submission" date="2020-09" db="EMBL/GenBank/DDBJ databases">
        <authorList>
            <person name="Palma L."/>
            <person name="Caballero P."/>
            <person name="Berry C."/>
            <person name="Del Valle E."/>
        </authorList>
    </citation>
    <scope>NUCLEOTIDE SEQUENCE</scope>
    <source>
        <strain evidence="2">M</strain>
    </source>
</reference>
<dbReference type="Pfam" id="PF12883">
    <property type="entry name" value="DUF3828"/>
    <property type="match status" value="2"/>
</dbReference>
<proteinExistence type="predicted"/>